<sequence length="177" mass="20926">MNKVIPFPSKNEYPEYAEMYMKFLKKDGSLLKQMEESLIKGKRFMTSIPSVKLDYRYMPNKWSVKEVLIHIIDDERIYAYRAMAFARNDKTELPGFEETEYVKYANANTRSIQSIVTEYEAVRRATIALFESFSEEALQRIGMANRNKTSVRALGYHIVGHELHHFYVIREKYLNNM</sequence>
<dbReference type="InterPro" id="IPR024775">
    <property type="entry name" value="DinB-like"/>
</dbReference>
<accession>A0ABU5ZYJ4</accession>
<dbReference type="Gene3D" id="1.20.120.450">
    <property type="entry name" value="dinb family like domain"/>
    <property type="match status" value="1"/>
</dbReference>
<comment type="caution">
    <text evidence="2">The sequence shown here is derived from an EMBL/GenBank/DDBJ whole genome shotgun (WGS) entry which is preliminary data.</text>
</comment>
<name>A0ABU5ZYJ4_9FLAO</name>
<evidence type="ECO:0000313" key="2">
    <source>
        <dbReference type="EMBL" id="MEB3346975.1"/>
    </source>
</evidence>
<gene>
    <name evidence="2" type="ORF">U6A24_15985</name>
</gene>
<feature type="domain" description="DinB-like" evidence="1">
    <location>
        <begin position="46"/>
        <end position="167"/>
    </location>
</feature>
<protein>
    <submittedName>
        <fullName evidence="2">DinB family protein</fullName>
    </submittedName>
</protein>
<evidence type="ECO:0000259" key="1">
    <source>
        <dbReference type="Pfam" id="PF12867"/>
    </source>
</evidence>
<dbReference type="EMBL" id="JAYKLX010000007">
    <property type="protein sequence ID" value="MEB3346975.1"/>
    <property type="molecule type" value="Genomic_DNA"/>
</dbReference>
<dbReference type="Pfam" id="PF12867">
    <property type="entry name" value="DinB_2"/>
    <property type="match status" value="1"/>
</dbReference>
<evidence type="ECO:0000313" key="3">
    <source>
        <dbReference type="Proteomes" id="UP001327027"/>
    </source>
</evidence>
<keyword evidence="3" id="KW-1185">Reference proteome</keyword>
<dbReference type="Proteomes" id="UP001327027">
    <property type="component" value="Unassembled WGS sequence"/>
</dbReference>
<proteinExistence type="predicted"/>
<dbReference type="SUPFAM" id="SSF109854">
    <property type="entry name" value="DinB/YfiT-like putative metalloenzymes"/>
    <property type="match status" value="1"/>
</dbReference>
<reference evidence="2 3" key="1">
    <citation type="journal article" date="2013" name="Int. J. Syst. Evol. Microbiol.">
        <title>Aquimarina gracilis sp. nov., isolated from the gut microflora of a mussel, Mytilus coruscus, and emended description of Aquimarina spongiae.</title>
        <authorList>
            <person name="Park S.C."/>
            <person name="Choe H.N."/>
            <person name="Baik K.S."/>
            <person name="Seong C.N."/>
        </authorList>
    </citation>
    <scope>NUCLEOTIDE SEQUENCE [LARGE SCALE GENOMIC DNA]</scope>
    <source>
        <strain evidence="2 3">PSC32</strain>
    </source>
</reference>
<organism evidence="2 3">
    <name type="scientific">Aquimarina gracilis</name>
    <dbReference type="NCBI Taxonomy" id="874422"/>
    <lineage>
        <taxon>Bacteria</taxon>
        <taxon>Pseudomonadati</taxon>
        <taxon>Bacteroidota</taxon>
        <taxon>Flavobacteriia</taxon>
        <taxon>Flavobacteriales</taxon>
        <taxon>Flavobacteriaceae</taxon>
        <taxon>Aquimarina</taxon>
    </lineage>
</organism>
<dbReference type="RefSeq" id="WP_324180997.1">
    <property type="nucleotide sequence ID" value="NZ_BAABAW010000020.1"/>
</dbReference>
<dbReference type="InterPro" id="IPR034660">
    <property type="entry name" value="DinB/YfiT-like"/>
</dbReference>